<gene>
    <name evidence="1" type="ORF">Vbra_16271</name>
</gene>
<proteinExistence type="predicted"/>
<protein>
    <submittedName>
        <fullName evidence="1">Uncharacterized protein</fullName>
    </submittedName>
</protein>
<dbReference type="VEuPathDB" id="CryptoDB:Vbra_16271"/>
<dbReference type="Proteomes" id="UP000041254">
    <property type="component" value="Unassembled WGS sequence"/>
</dbReference>
<evidence type="ECO:0000313" key="2">
    <source>
        <dbReference type="Proteomes" id="UP000041254"/>
    </source>
</evidence>
<name>A0A0G4FUW2_VITBC</name>
<sequence>MSHNIERGGHSALIKSETTTSISNVILPADDAYASISMMASIVKVHGVSPEALSGVVQDGTAAVQAYVAKSKVPIGEAEFAIACQTALSIIQKDVLGVFVSFYSMLFHQARPEDGLYMFSVLAAADPHFPGRLIVDVKFGHANFTLPLSVRILTITDKKSAVFGLFSKTSTTSQLVYEPTPVTMQRLEAVNLSLLNVLHGDTLRAIKDAKDQTRAVQDTA</sequence>
<dbReference type="AlphaFoldDB" id="A0A0G4FUW2"/>
<reference evidence="1 2" key="1">
    <citation type="submission" date="2014-11" db="EMBL/GenBank/DDBJ databases">
        <authorList>
            <person name="Zhu J."/>
            <person name="Qi W."/>
            <person name="Song R."/>
        </authorList>
    </citation>
    <scope>NUCLEOTIDE SEQUENCE [LARGE SCALE GENOMIC DNA]</scope>
</reference>
<keyword evidence="2" id="KW-1185">Reference proteome</keyword>
<accession>A0A0G4FUW2</accession>
<organism evidence="1 2">
    <name type="scientific">Vitrella brassicaformis (strain CCMP3155)</name>
    <dbReference type="NCBI Taxonomy" id="1169540"/>
    <lineage>
        <taxon>Eukaryota</taxon>
        <taxon>Sar</taxon>
        <taxon>Alveolata</taxon>
        <taxon>Colpodellida</taxon>
        <taxon>Vitrellaceae</taxon>
        <taxon>Vitrella</taxon>
    </lineage>
</organism>
<evidence type="ECO:0000313" key="1">
    <source>
        <dbReference type="EMBL" id="CEM18679.1"/>
    </source>
</evidence>
<dbReference type="EMBL" id="CDMY01000506">
    <property type="protein sequence ID" value="CEM18679.1"/>
    <property type="molecule type" value="Genomic_DNA"/>
</dbReference>
<dbReference type="InParanoid" id="A0A0G4FUW2"/>